<sequence length="165" mass="18238">MRRELKRKHHNGNGNIESVEPPPKIIKLVNDNFSVNTTVRAEFSLGDDDFKLLSPMLSGAGPFRGRKNTLDEFSQTAKRRSNSAKGSLTVPSVLSTSVVSPALSEKSWTPASNIAVEEYSPTAAHTSSVLTSRVQEMFKEAVQRQRHHHTTIHSTEIPTEDDDEG</sequence>
<feature type="compositionally biased region" description="Basic residues" evidence="1">
    <location>
        <begin position="1"/>
        <end position="11"/>
    </location>
</feature>
<evidence type="ECO:0000313" key="3">
    <source>
        <dbReference type="WBParaSite" id="Hba_00537"/>
    </source>
</evidence>
<evidence type="ECO:0000313" key="2">
    <source>
        <dbReference type="Proteomes" id="UP000095283"/>
    </source>
</evidence>
<dbReference type="WBParaSite" id="Hba_00537">
    <property type="protein sequence ID" value="Hba_00537"/>
    <property type="gene ID" value="Hba_00537"/>
</dbReference>
<keyword evidence="2" id="KW-1185">Reference proteome</keyword>
<name>A0A1I7W7B5_HETBA</name>
<dbReference type="Proteomes" id="UP000095283">
    <property type="component" value="Unplaced"/>
</dbReference>
<evidence type="ECO:0000256" key="1">
    <source>
        <dbReference type="SAM" id="MobiDB-lite"/>
    </source>
</evidence>
<feature type="region of interest" description="Disordered" evidence="1">
    <location>
        <begin position="141"/>
        <end position="165"/>
    </location>
</feature>
<feature type="region of interest" description="Disordered" evidence="1">
    <location>
        <begin position="1"/>
        <end position="21"/>
    </location>
</feature>
<protein>
    <submittedName>
        <fullName evidence="3">Uncharacterized protein</fullName>
    </submittedName>
</protein>
<accession>A0A1I7W7B5</accession>
<proteinExistence type="predicted"/>
<dbReference type="AlphaFoldDB" id="A0A1I7W7B5"/>
<reference evidence="3" key="1">
    <citation type="submission" date="2016-11" db="UniProtKB">
        <authorList>
            <consortium name="WormBaseParasite"/>
        </authorList>
    </citation>
    <scope>IDENTIFICATION</scope>
</reference>
<organism evidence="2 3">
    <name type="scientific">Heterorhabditis bacteriophora</name>
    <name type="common">Entomopathogenic nematode worm</name>
    <dbReference type="NCBI Taxonomy" id="37862"/>
    <lineage>
        <taxon>Eukaryota</taxon>
        <taxon>Metazoa</taxon>
        <taxon>Ecdysozoa</taxon>
        <taxon>Nematoda</taxon>
        <taxon>Chromadorea</taxon>
        <taxon>Rhabditida</taxon>
        <taxon>Rhabditina</taxon>
        <taxon>Rhabditomorpha</taxon>
        <taxon>Strongyloidea</taxon>
        <taxon>Heterorhabditidae</taxon>
        <taxon>Heterorhabditis</taxon>
    </lineage>
</organism>